<gene>
    <name evidence="8" type="ORF">G7067_04265</name>
</gene>
<dbReference type="EMBL" id="CP049934">
    <property type="protein sequence ID" value="QIM15807.1"/>
    <property type="molecule type" value="Genomic_DNA"/>
</dbReference>
<dbReference type="Proteomes" id="UP000501387">
    <property type="component" value="Chromosome"/>
</dbReference>
<evidence type="ECO:0000313" key="9">
    <source>
        <dbReference type="Proteomes" id="UP000501387"/>
    </source>
</evidence>
<dbReference type="InterPro" id="IPR015797">
    <property type="entry name" value="NUDIX_hydrolase-like_dom_sf"/>
</dbReference>
<reference evidence="8 9" key="1">
    <citation type="submission" date="2020-03" db="EMBL/GenBank/DDBJ databases">
        <title>Leucobacter sp. nov., isolated from beetles.</title>
        <authorList>
            <person name="Hyun D.-W."/>
            <person name="Bae J.-W."/>
        </authorList>
    </citation>
    <scope>NUCLEOTIDE SEQUENCE [LARGE SCALE GENOMIC DNA]</scope>
    <source>
        <strain evidence="8 9">HDW9B</strain>
    </source>
</reference>
<keyword evidence="3" id="KW-0479">Metal-binding</keyword>
<keyword evidence="4" id="KW-0378">Hydrolase</keyword>
<dbReference type="GO" id="GO:0010945">
    <property type="term" value="F:coenzyme A diphosphatase activity"/>
    <property type="evidence" value="ECO:0007669"/>
    <property type="project" value="InterPro"/>
</dbReference>
<dbReference type="PROSITE" id="PS51462">
    <property type="entry name" value="NUDIX"/>
    <property type="match status" value="1"/>
</dbReference>
<dbReference type="PANTHER" id="PTHR12992">
    <property type="entry name" value="NUDIX HYDROLASE"/>
    <property type="match status" value="1"/>
</dbReference>
<protein>
    <submittedName>
        <fullName evidence="8">CoA pyrophosphatase</fullName>
    </submittedName>
</protein>
<sequence>MSRSAEQARQELRALMQRGVTLDYTPQGFRAEQPIRQSSVLILFGALDRSLATNPSAAITVAPELDVLLIRRADTLRHHPGEIAFPGGGVEPGDRDLSMTALREAAEETDLDPSGVEVLGALPEVHIPVSNNLVTPVLGWWSLPSPVAADTSESVEVFRTPVAELLDPAARGTSVLRRGRTTFRGPAFQLAPRFGGRIVWGFTGILLSNLFTALEWAPEWDVTREFHLPG</sequence>
<keyword evidence="5" id="KW-0460">Magnesium</keyword>
<keyword evidence="6" id="KW-0464">Manganese</keyword>
<dbReference type="RefSeq" id="WP_166322247.1">
    <property type="nucleotide sequence ID" value="NZ_CP049934.1"/>
</dbReference>
<evidence type="ECO:0000256" key="5">
    <source>
        <dbReference type="ARBA" id="ARBA00022842"/>
    </source>
</evidence>
<accession>A0A6G8FHH3</accession>
<dbReference type="Pfam" id="PF00293">
    <property type="entry name" value="NUDIX"/>
    <property type="match status" value="1"/>
</dbReference>
<dbReference type="AlphaFoldDB" id="A0A6G8FHH3"/>
<dbReference type="InterPro" id="IPR000086">
    <property type="entry name" value="NUDIX_hydrolase_dom"/>
</dbReference>
<comment type="cofactor">
    <cofactor evidence="2">
        <name>Mg(2+)</name>
        <dbReference type="ChEBI" id="CHEBI:18420"/>
    </cofactor>
</comment>
<dbReference type="PANTHER" id="PTHR12992:SF11">
    <property type="entry name" value="MITOCHONDRIAL COENZYME A DIPHOSPHATASE NUDT8"/>
    <property type="match status" value="1"/>
</dbReference>
<dbReference type="KEGG" id="lins:G7067_04265"/>
<keyword evidence="9" id="KW-1185">Reference proteome</keyword>
<evidence type="ECO:0000259" key="7">
    <source>
        <dbReference type="PROSITE" id="PS51462"/>
    </source>
</evidence>
<dbReference type="GO" id="GO:0046872">
    <property type="term" value="F:metal ion binding"/>
    <property type="evidence" value="ECO:0007669"/>
    <property type="project" value="UniProtKB-KW"/>
</dbReference>
<evidence type="ECO:0000313" key="8">
    <source>
        <dbReference type="EMBL" id="QIM15807.1"/>
    </source>
</evidence>
<evidence type="ECO:0000256" key="6">
    <source>
        <dbReference type="ARBA" id="ARBA00023211"/>
    </source>
</evidence>
<evidence type="ECO:0000256" key="1">
    <source>
        <dbReference type="ARBA" id="ARBA00001936"/>
    </source>
</evidence>
<comment type="cofactor">
    <cofactor evidence="1">
        <name>Mn(2+)</name>
        <dbReference type="ChEBI" id="CHEBI:29035"/>
    </cofactor>
</comment>
<dbReference type="CDD" id="cd03426">
    <property type="entry name" value="NUDIX_CoAse_Nudt7"/>
    <property type="match status" value="1"/>
</dbReference>
<organism evidence="8 9">
    <name type="scientific">Leucobacter insecticola</name>
    <dbReference type="NCBI Taxonomy" id="2714934"/>
    <lineage>
        <taxon>Bacteria</taxon>
        <taxon>Bacillati</taxon>
        <taxon>Actinomycetota</taxon>
        <taxon>Actinomycetes</taxon>
        <taxon>Micrococcales</taxon>
        <taxon>Microbacteriaceae</taxon>
        <taxon>Leucobacter</taxon>
    </lineage>
</organism>
<proteinExistence type="predicted"/>
<dbReference type="InterPro" id="IPR045121">
    <property type="entry name" value="CoAse"/>
</dbReference>
<evidence type="ECO:0000256" key="3">
    <source>
        <dbReference type="ARBA" id="ARBA00022723"/>
    </source>
</evidence>
<feature type="domain" description="Nudix hydrolase" evidence="7">
    <location>
        <begin position="52"/>
        <end position="182"/>
    </location>
</feature>
<evidence type="ECO:0000256" key="2">
    <source>
        <dbReference type="ARBA" id="ARBA00001946"/>
    </source>
</evidence>
<name>A0A6G8FHH3_9MICO</name>
<evidence type="ECO:0000256" key="4">
    <source>
        <dbReference type="ARBA" id="ARBA00022801"/>
    </source>
</evidence>
<dbReference type="Gene3D" id="3.90.79.10">
    <property type="entry name" value="Nucleoside Triphosphate Pyrophosphohydrolase"/>
    <property type="match status" value="1"/>
</dbReference>
<dbReference type="SUPFAM" id="SSF55811">
    <property type="entry name" value="Nudix"/>
    <property type="match status" value="1"/>
</dbReference>